<feature type="signal peptide" evidence="1">
    <location>
        <begin position="1"/>
        <end position="25"/>
    </location>
</feature>
<dbReference type="EMBL" id="CP039852">
    <property type="protein sequence ID" value="QCZ93289.1"/>
    <property type="molecule type" value="Genomic_DNA"/>
</dbReference>
<reference evidence="2 3" key="1">
    <citation type="submission" date="2019-04" db="EMBL/GenBank/DDBJ databases">
        <title>Salinimonas iocasae sp. nov., a halophilic bacterium isolated from the outer tube casing of tubeworms in Okinawa Trough.</title>
        <authorList>
            <person name="Zhang H."/>
            <person name="Wang H."/>
            <person name="Li C."/>
        </authorList>
    </citation>
    <scope>NUCLEOTIDE SEQUENCE [LARGE SCALE GENOMIC DNA]</scope>
    <source>
        <strain evidence="2 3">KX18D6</strain>
    </source>
</reference>
<dbReference type="OrthoDB" id="1122871at2"/>
<protein>
    <submittedName>
        <fullName evidence="2">Uncharacterized protein</fullName>
    </submittedName>
</protein>
<proteinExistence type="predicted"/>
<name>A0A5B7YFT6_9ALTE</name>
<keyword evidence="1" id="KW-0732">Signal</keyword>
<keyword evidence="3" id="KW-1185">Reference proteome</keyword>
<sequence>MNKMKISIGSISALLLFCLWSTNIAADQHGGKDSKREMLAEMWIMVPKEGKMQELEQAMREHVKFRRTKNDPREWYFYTPVFGHKLDRIGVRAGGFTWKDMDSYREWADNQGITEHWQKTADQYVDHYHHYLSVEDHENSNWGPDVDFNYVGVTTYTPKAGHRYAIKEDMKKMADAAKAEKWPYNWGFSHSVAGSGELTLAVPYKDWSAMAPPEQEFAELLSEHMGNEEDAMELLKSWSSHFEEVSYNVWALRRDLME</sequence>
<dbReference type="AlphaFoldDB" id="A0A5B7YFT6"/>
<accession>A0A5B7YFT6</accession>
<organism evidence="2 3">
    <name type="scientific">Salinimonas iocasae</name>
    <dbReference type="NCBI Taxonomy" id="2572577"/>
    <lineage>
        <taxon>Bacteria</taxon>
        <taxon>Pseudomonadati</taxon>
        <taxon>Pseudomonadota</taxon>
        <taxon>Gammaproteobacteria</taxon>
        <taxon>Alteromonadales</taxon>
        <taxon>Alteromonadaceae</taxon>
        <taxon>Alteromonas/Salinimonas group</taxon>
        <taxon>Salinimonas</taxon>
    </lineage>
</organism>
<evidence type="ECO:0000313" key="3">
    <source>
        <dbReference type="Proteomes" id="UP000304912"/>
    </source>
</evidence>
<evidence type="ECO:0000256" key="1">
    <source>
        <dbReference type="SAM" id="SignalP"/>
    </source>
</evidence>
<evidence type="ECO:0000313" key="2">
    <source>
        <dbReference type="EMBL" id="QCZ93289.1"/>
    </source>
</evidence>
<feature type="chain" id="PRO_5022964344" evidence="1">
    <location>
        <begin position="26"/>
        <end position="258"/>
    </location>
</feature>
<dbReference type="KEGG" id="salk:FBQ74_07230"/>
<gene>
    <name evidence="2" type="ORF">FBQ74_07230</name>
</gene>
<dbReference type="Proteomes" id="UP000304912">
    <property type="component" value="Chromosome"/>
</dbReference>
<dbReference type="RefSeq" id="WP_139756035.1">
    <property type="nucleotide sequence ID" value="NZ_CP039852.1"/>
</dbReference>